<keyword evidence="1" id="KW-0732">Signal</keyword>
<sequence length="292" mass="31289">MTKTAPFILIYLIRVAYAGAPTFSVNIRDGSFNSFEALDPKISWEGSASHESRDVDIDFGLEVSARPATSFGSLPKNVWGRLGGNIGGLDWSTRVDVSSWDSADVKVHMDYEPLEFEFDVMGKVGKDDNHVKKVGLSKSVDIVGGTATIKHLSDLSKGSRDVSIGYSAGKTAVEISAADSSPAKLRVSQEFGNDTVTPVLCSDGTIGLELKRRFEGGSSFTALVEPNDSSLKLRWSDGDWTAAALVDTSLDDGSVDVHMNKKIAVTCDWASNVLEKSKNLASCALRASNLTS</sequence>
<evidence type="ECO:0000313" key="2">
    <source>
        <dbReference type="EMBL" id="CAD9613001.1"/>
    </source>
</evidence>
<gene>
    <name evidence="2" type="ORF">LDAN0321_LOCUS20643</name>
</gene>
<proteinExistence type="predicted"/>
<evidence type="ECO:0000256" key="1">
    <source>
        <dbReference type="SAM" id="SignalP"/>
    </source>
</evidence>
<feature type="chain" id="PRO_5030891359" evidence="1">
    <location>
        <begin position="19"/>
        <end position="292"/>
    </location>
</feature>
<dbReference type="AlphaFoldDB" id="A0A7S2PQ64"/>
<name>A0A7S2PQ64_9STRA</name>
<organism evidence="2">
    <name type="scientific">Leptocylindrus danicus</name>
    <dbReference type="NCBI Taxonomy" id="163516"/>
    <lineage>
        <taxon>Eukaryota</taxon>
        <taxon>Sar</taxon>
        <taxon>Stramenopiles</taxon>
        <taxon>Ochrophyta</taxon>
        <taxon>Bacillariophyta</taxon>
        <taxon>Coscinodiscophyceae</taxon>
        <taxon>Chaetocerotophycidae</taxon>
        <taxon>Leptocylindrales</taxon>
        <taxon>Leptocylindraceae</taxon>
        <taxon>Leptocylindrus</taxon>
    </lineage>
</organism>
<dbReference type="EMBL" id="HBGY01032963">
    <property type="protein sequence ID" value="CAD9613001.1"/>
    <property type="molecule type" value="Transcribed_RNA"/>
</dbReference>
<reference evidence="2" key="1">
    <citation type="submission" date="2021-01" db="EMBL/GenBank/DDBJ databases">
        <authorList>
            <person name="Corre E."/>
            <person name="Pelletier E."/>
            <person name="Niang G."/>
            <person name="Scheremetjew M."/>
            <person name="Finn R."/>
            <person name="Kale V."/>
            <person name="Holt S."/>
            <person name="Cochrane G."/>
            <person name="Meng A."/>
            <person name="Brown T."/>
            <person name="Cohen L."/>
        </authorList>
    </citation>
    <scope>NUCLEOTIDE SEQUENCE</scope>
    <source>
        <strain evidence="2">B650</strain>
    </source>
</reference>
<feature type="signal peptide" evidence="1">
    <location>
        <begin position="1"/>
        <end position="18"/>
    </location>
</feature>
<protein>
    <submittedName>
        <fullName evidence="2">Uncharacterized protein</fullName>
    </submittedName>
</protein>
<accession>A0A7S2PQ64</accession>